<evidence type="ECO:0000313" key="1">
    <source>
        <dbReference type="EMBL" id="KAJ7784145.1"/>
    </source>
</evidence>
<proteinExistence type="predicted"/>
<reference evidence="1" key="1">
    <citation type="submission" date="2023-03" db="EMBL/GenBank/DDBJ databases">
        <title>Massive genome expansion in bonnet fungi (Mycena s.s.) driven by repeated elements and novel gene families across ecological guilds.</title>
        <authorList>
            <consortium name="Lawrence Berkeley National Laboratory"/>
            <person name="Harder C.B."/>
            <person name="Miyauchi S."/>
            <person name="Viragh M."/>
            <person name="Kuo A."/>
            <person name="Thoen E."/>
            <person name="Andreopoulos B."/>
            <person name="Lu D."/>
            <person name="Skrede I."/>
            <person name="Drula E."/>
            <person name="Henrissat B."/>
            <person name="Morin E."/>
            <person name="Kohler A."/>
            <person name="Barry K."/>
            <person name="LaButti K."/>
            <person name="Morin E."/>
            <person name="Salamov A."/>
            <person name="Lipzen A."/>
            <person name="Mereny Z."/>
            <person name="Hegedus B."/>
            <person name="Baldrian P."/>
            <person name="Stursova M."/>
            <person name="Weitz H."/>
            <person name="Taylor A."/>
            <person name="Grigoriev I.V."/>
            <person name="Nagy L.G."/>
            <person name="Martin F."/>
            <person name="Kauserud H."/>
        </authorList>
    </citation>
    <scope>NUCLEOTIDE SEQUENCE</scope>
    <source>
        <strain evidence="1">CBHHK182m</strain>
    </source>
</reference>
<comment type="caution">
    <text evidence="1">The sequence shown here is derived from an EMBL/GenBank/DDBJ whole genome shotgun (WGS) entry which is preliminary data.</text>
</comment>
<sequence>MRAGGAPLTFFISVEPENGKPTPGTYFLRLSLKVDDVERPIGDPVELELSIDPRTLDFTVFLFPGKNNVVPAGCLYSLRVWLRAEGVDHRILGEDELWVGADPDFDSVADASFASLRPASGADSQVYDAVIGRARVQFIIRWHPLGDRYFRYTMEYTANGVGKILMDDLRLRVDGDPRRVAFLVYTVPVRSVPAGASHRLRVYQRVWKSDAFKIGHRLDFQALGPLLVMGVRAGAPQTIVMEVQAPPPVAMGYQRDTKAIA</sequence>
<dbReference type="Proteomes" id="UP001215598">
    <property type="component" value="Unassembled WGS sequence"/>
</dbReference>
<dbReference type="EMBL" id="JARKIB010000002">
    <property type="protein sequence ID" value="KAJ7784145.1"/>
    <property type="molecule type" value="Genomic_DNA"/>
</dbReference>
<keyword evidence="2" id="KW-1185">Reference proteome</keyword>
<evidence type="ECO:0000313" key="2">
    <source>
        <dbReference type="Proteomes" id="UP001215598"/>
    </source>
</evidence>
<gene>
    <name evidence="1" type="ORF">B0H16DRAFT_1657909</name>
</gene>
<dbReference type="AlphaFoldDB" id="A0AAD7KGC6"/>
<organism evidence="1 2">
    <name type="scientific">Mycena metata</name>
    <dbReference type="NCBI Taxonomy" id="1033252"/>
    <lineage>
        <taxon>Eukaryota</taxon>
        <taxon>Fungi</taxon>
        <taxon>Dikarya</taxon>
        <taxon>Basidiomycota</taxon>
        <taxon>Agaricomycotina</taxon>
        <taxon>Agaricomycetes</taxon>
        <taxon>Agaricomycetidae</taxon>
        <taxon>Agaricales</taxon>
        <taxon>Marasmiineae</taxon>
        <taxon>Mycenaceae</taxon>
        <taxon>Mycena</taxon>
    </lineage>
</organism>
<name>A0AAD7KGC6_9AGAR</name>
<protein>
    <submittedName>
        <fullName evidence="1">Uncharacterized protein</fullName>
    </submittedName>
</protein>
<accession>A0AAD7KGC6</accession>